<dbReference type="RefSeq" id="WP_089919550.1">
    <property type="nucleotide sequence ID" value="NZ_FOFV01000009.1"/>
</dbReference>
<accession>A0A1H9PR03</accession>
<dbReference type="AlphaFoldDB" id="A0A1H9PR03"/>
<dbReference type="InterPro" id="IPR029063">
    <property type="entry name" value="SAM-dependent_MTases_sf"/>
</dbReference>
<keyword evidence="3" id="KW-1185">Reference proteome</keyword>
<organism evidence="2 3">
    <name type="scientific">Lentzea albida</name>
    <dbReference type="NCBI Taxonomy" id="65499"/>
    <lineage>
        <taxon>Bacteria</taxon>
        <taxon>Bacillati</taxon>
        <taxon>Actinomycetota</taxon>
        <taxon>Actinomycetes</taxon>
        <taxon>Pseudonocardiales</taxon>
        <taxon>Pseudonocardiaceae</taxon>
        <taxon>Lentzea</taxon>
    </lineage>
</organism>
<reference evidence="3" key="1">
    <citation type="submission" date="2016-10" db="EMBL/GenBank/DDBJ databases">
        <authorList>
            <person name="Varghese N."/>
            <person name="Submissions S."/>
        </authorList>
    </citation>
    <scope>NUCLEOTIDE SEQUENCE [LARGE SCALE GENOMIC DNA]</scope>
    <source>
        <strain evidence="3">DSM 44437</strain>
    </source>
</reference>
<evidence type="ECO:0000313" key="3">
    <source>
        <dbReference type="Proteomes" id="UP000199503"/>
    </source>
</evidence>
<proteinExistence type="predicted"/>
<dbReference type="Gene3D" id="3.40.50.150">
    <property type="entry name" value="Vaccinia Virus protein VP39"/>
    <property type="match status" value="1"/>
</dbReference>
<dbReference type="EMBL" id="FOFV01000009">
    <property type="protein sequence ID" value="SER50682.1"/>
    <property type="molecule type" value="Genomic_DNA"/>
</dbReference>
<evidence type="ECO:0000256" key="1">
    <source>
        <dbReference type="SAM" id="MobiDB-lite"/>
    </source>
</evidence>
<name>A0A1H9PR03_9PSEU</name>
<dbReference type="Proteomes" id="UP000199503">
    <property type="component" value="Unassembled WGS sequence"/>
</dbReference>
<protein>
    <submittedName>
        <fullName evidence="2">Uncharacterized protein</fullName>
    </submittedName>
</protein>
<evidence type="ECO:0000313" key="2">
    <source>
        <dbReference type="EMBL" id="SER50682.1"/>
    </source>
</evidence>
<gene>
    <name evidence="2" type="ORF">SAMN04488000_109224</name>
</gene>
<feature type="compositionally biased region" description="Basic residues" evidence="1">
    <location>
        <begin position="102"/>
        <end position="112"/>
    </location>
</feature>
<feature type="region of interest" description="Disordered" evidence="1">
    <location>
        <begin position="86"/>
        <end position="112"/>
    </location>
</feature>
<sequence length="112" mass="11937">MIGLQGPAAVLLMVVLRSDSTEDLGPCLDATYRDLLVPGSYLSLSHVTDTEISRQSAAMLGEPKSMYANSVSAAIFRVRKGITALSETSPSWNPGPPGHPTGIRKRRAGTIR</sequence>